<comment type="caution">
    <text evidence="6">The sequence shown here is derived from an EMBL/GenBank/DDBJ whole genome shotgun (WGS) entry which is preliminary data.</text>
</comment>
<dbReference type="EMBL" id="JXRR01000014">
    <property type="protein sequence ID" value="KIL47904.1"/>
    <property type="molecule type" value="Genomic_DNA"/>
</dbReference>
<reference evidence="6 7" key="1">
    <citation type="submission" date="2015-01" db="EMBL/GenBank/DDBJ databases">
        <title>Jeotgalibacillus campisalis genome sequencing.</title>
        <authorList>
            <person name="Goh K.M."/>
            <person name="Chan K.-G."/>
            <person name="Yaakop A.S."/>
            <person name="Ee R."/>
            <person name="Gan H.M."/>
            <person name="Chan C.S."/>
        </authorList>
    </citation>
    <scope>NUCLEOTIDE SEQUENCE [LARGE SCALE GENOMIC DNA]</scope>
    <source>
        <strain evidence="6 7">SF-57</strain>
    </source>
</reference>
<keyword evidence="7" id="KW-1185">Reference proteome</keyword>
<protein>
    <recommendedName>
        <fullName evidence="5">DUF1232 domain-containing protein</fullName>
    </recommendedName>
</protein>
<proteinExistence type="predicted"/>
<gene>
    <name evidence="6" type="ORF">KR50_20710</name>
</gene>
<evidence type="ECO:0000256" key="2">
    <source>
        <dbReference type="ARBA" id="ARBA00022692"/>
    </source>
</evidence>
<dbReference type="RefSeq" id="WP_041057815.1">
    <property type="nucleotide sequence ID" value="NZ_JXRR01000014.1"/>
</dbReference>
<evidence type="ECO:0000256" key="1">
    <source>
        <dbReference type="ARBA" id="ARBA00004127"/>
    </source>
</evidence>
<dbReference type="PATRIC" id="fig|220754.4.peg.2089"/>
<keyword evidence="2" id="KW-0812">Transmembrane</keyword>
<evidence type="ECO:0000313" key="7">
    <source>
        <dbReference type="Proteomes" id="UP000031972"/>
    </source>
</evidence>
<keyword evidence="4" id="KW-0472">Membrane</keyword>
<organism evidence="6 7">
    <name type="scientific">Jeotgalibacillus campisalis</name>
    <dbReference type="NCBI Taxonomy" id="220754"/>
    <lineage>
        <taxon>Bacteria</taxon>
        <taxon>Bacillati</taxon>
        <taxon>Bacillota</taxon>
        <taxon>Bacilli</taxon>
        <taxon>Bacillales</taxon>
        <taxon>Caryophanaceae</taxon>
        <taxon>Jeotgalibacillus</taxon>
    </lineage>
</organism>
<evidence type="ECO:0000259" key="5">
    <source>
        <dbReference type="Pfam" id="PF06803"/>
    </source>
</evidence>
<feature type="domain" description="DUF1232" evidence="5">
    <location>
        <begin position="63"/>
        <end position="99"/>
    </location>
</feature>
<comment type="subcellular location">
    <subcellularLocation>
        <location evidence="1">Endomembrane system</location>
        <topology evidence="1">Multi-pass membrane protein</topology>
    </subcellularLocation>
</comment>
<evidence type="ECO:0000313" key="6">
    <source>
        <dbReference type="EMBL" id="KIL47904.1"/>
    </source>
</evidence>
<dbReference type="Proteomes" id="UP000031972">
    <property type="component" value="Unassembled WGS sequence"/>
</dbReference>
<dbReference type="GO" id="GO:0012505">
    <property type="term" value="C:endomembrane system"/>
    <property type="evidence" value="ECO:0007669"/>
    <property type="project" value="UniProtKB-SubCell"/>
</dbReference>
<sequence length="153" mass="17479">MTNEIQSKEHENFYFSLREKINGWLEQKTGKNHKYAKYLLFAPDMFYLLMQVVKDPRVAKKDKALTLGAITYFILPFDVIPEGLIGPGGYIDDIIVASFVLQTIVNHLSPEIIREHWAGDEDGLQVINKIAGLSQKVMGKRTVPKIIQKFSKK</sequence>
<dbReference type="OrthoDB" id="9793277at2"/>
<dbReference type="InterPro" id="IPR010652">
    <property type="entry name" value="DUF1232"/>
</dbReference>
<dbReference type="AlphaFoldDB" id="A0A0C2S1I9"/>
<keyword evidence="3" id="KW-1133">Transmembrane helix</keyword>
<evidence type="ECO:0000256" key="4">
    <source>
        <dbReference type="ARBA" id="ARBA00023136"/>
    </source>
</evidence>
<evidence type="ECO:0000256" key="3">
    <source>
        <dbReference type="ARBA" id="ARBA00022989"/>
    </source>
</evidence>
<name>A0A0C2S1I9_9BACL</name>
<dbReference type="Pfam" id="PF06803">
    <property type="entry name" value="DUF1232"/>
    <property type="match status" value="1"/>
</dbReference>
<accession>A0A0C2S1I9</accession>